<dbReference type="PROSITE" id="PS50977">
    <property type="entry name" value="HTH_TETR_2"/>
    <property type="match status" value="1"/>
</dbReference>
<dbReference type="EMBL" id="JAERWL010000011">
    <property type="protein sequence ID" value="MBM9477618.1"/>
    <property type="molecule type" value="Genomic_DNA"/>
</dbReference>
<protein>
    <submittedName>
        <fullName evidence="4">TetR/AcrR family transcriptional regulator</fullName>
    </submittedName>
</protein>
<evidence type="ECO:0000313" key="4">
    <source>
        <dbReference type="EMBL" id="MBM9477618.1"/>
    </source>
</evidence>
<dbReference type="SUPFAM" id="SSF46689">
    <property type="entry name" value="Homeodomain-like"/>
    <property type="match status" value="1"/>
</dbReference>
<dbReference type="GO" id="GO:0003677">
    <property type="term" value="F:DNA binding"/>
    <property type="evidence" value="ECO:0007669"/>
    <property type="project" value="UniProtKB-UniRule"/>
</dbReference>
<evidence type="ECO:0000259" key="3">
    <source>
        <dbReference type="PROSITE" id="PS50977"/>
    </source>
</evidence>
<dbReference type="InterPro" id="IPR001647">
    <property type="entry name" value="HTH_TetR"/>
</dbReference>
<feature type="DNA-binding region" description="H-T-H motif" evidence="2">
    <location>
        <begin position="53"/>
        <end position="72"/>
    </location>
</feature>
<dbReference type="Pfam" id="PF00440">
    <property type="entry name" value="TetR_N"/>
    <property type="match status" value="1"/>
</dbReference>
<evidence type="ECO:0000256" key="2">
    <source>
        <dbReference type="PROSITE-ProRule" id="PRU00335"/>
    </source>
</evidence>
<evidence type="ECO:0000256" key="1">
    <source>
        <dbReference type="ARBA" id="ARBA00023125"/>
    </source>
</evidence>
<proteinExistence type="predicted"/>
<comment type="caution">
    <text evidence="4">The sequence shown here is derived from an EMBL/GenBank/DDBJ whole genome shotgun (WGS) entry which is preliminary data.</text>
</comment>
<keyword evidence="1 2" id="KW-0238">DNA-binding</keyword>
<keyword evidence="5" id="KW-1185">Reference proteome</keyword>
<organism evidence="4 5">
    <name type="scientific">Nakamurella flavida</name>
    <dbReference type="NCBI Taxonomy" id="363630"/>
    <lineage>
        <taxon>Bacteria</taxon>
        <taxon>Bacillati</taxon>
        <taxon>Actinomycetota</taxon>
        <taxon>Actinomycetes</taxon>
        <taxon>Nakamurellales</taxon>
        <taxon>Nakamurellaceae</taxon>
        <taxon>Nakamurella</taxon>
    </lineage>
</organism>
<evidence type="ECO:0000313" key="5">
    <source>
        <dbReference type="Proteomes" id="UP000663801"/>
    </source>
</evidence>
<dbReference type="AlphaFoldDB" id="A0A938YMV8"/>
<reference evidence="4" key="1">
    <citation type="submission" date="2021-01" db="EMBL/GenBank/DDBJ databases">
        <title>KCTC 19127 draft genome.</title>
        <authorList>
            <person name="An D."/>
        </authorList>
    </citation>
    <scope>NUCLEOTIDE SEQUENCE</scope>
    <source>
        <strain evidence="4">KCTC 19127</strain>
    </source>
</reference>
<sequence>MSTPSRTTQPAARRLSVNDVIAVGLDRRRVGKRQHILAVACDLLLREGPGAVTVTTTAQRADVSPPTVRKHWQSREDLVGDTLDYARITDPRGAGATEAGRLFEFLDRLRRQLQDTPIGGASLAELVGRAPRNTISADNLLNYATAQRRALDEAISPQRLVVDDMVVARILGPIVFQVLVMRAEASNALLGRLVLEVVEPEGNRRSRRPL</sequence>
<dbReference type="Proteomes" id="UP000663801">
    <property type="component" value="Unassembled WGS sequence"/>
</dbReference>
<accession>A0A938YMV8</accession>
<feature type="domain" description="HTH tetR-type" evidence="3">
    <location>
        <begin position="30"/>
        <end position="90"/>
    </location>
</feature>
<dbReference type="Gene3D" id="1.10.357.10">
    <property type="entry name" value="Tetracycline Repressor, domain 2"/>
    <property type="match status" value="1"/>
</dbReference>
<dbReference type="RefSeq" id="WP_205257737.1">
    <property type="nucleotide sequence ID" value="NZ_BAAAPV010000005.1"/>
</dbReference>
<dbReference type="InterPro" id="IPR009057">
    <property type="entry name" value="Homeodomain-like_sf"/>
</dbReference>
<name>A0A938YMV8_9ACTN</name>
<gene>
    <name evidence="4" type="ORF">JL107_14295</name>
</gene>